<dbReference type="PROSITE" id="PS50887">
    <property type="entry name" value="GGDEF"/>
    <property type="match status" value="1"/>
</dbReference>
<dbReference type="Pfam" id="PF00990">
    <property type="entry name" value="GGDEF"/>
    <property type="match status" value="1"/>
</dbReference>
<feature type="transmembrane region" description="Helical" evidence="1">
    <location>
        <begin position="37"/>
        <end position="56"/>
    </location>
</feature>
<gene>
    <name evidence="3" type="ordered locus">Caci_3958</name>
</gene>
<dbReference type="GO" id="GO:0043709">
    <property type="term" value="P:cell adhesion involved in single-species biofilm formation"/>
    <property type="evidence" value="ECO:0007669"/>
    <property type="project" value="TreeGrafter"/>
</dbReference>
<keyword evidence="1" id="KW-1133">Transmembrane helix</keyword>
<dbReference type="KEGG" id="cai:Caci_3958"/>
<feature type="transmembrane region" description="Helical" evidence="1">
    <location>
        <begin position="136"/>
        <end position="154"/>
    </location>
</feature>
<protein>
    <submittedName>
        <fullName evidence="3">Diguanylate cyclase</fullName>
    </submittedName>
</protein>
<dbReference type="OrthoDB" id="23692at2"/>
<proteinExistence type="predicted"/>
<dbReference type="InterPro" id="IPR000160">
    <property type="entry name" value="GGDEF_dom"/>
</dbReference>
<dbReference type="GO" id="GO:0052621">
    <property type="term" value="F:diguanylate cyclase activity"/>
    <property type="evidence" value="ECO:0007669"/>
    <property type="project" value="TreeGrafter"/>
</dbReference>
<dbReference type="AlphaFoldDB" id="C7QER9"/>
<accession>C7QER9</accession>
<dbReference type="Gene3D" id="3.30.70.270">
    <property type="match status" value="1"/>
</dbReference>
<dbReference type="eggNOG" id="COG2199">
    <property type="taxonomic scope" value="Bacteria"/>
</dbReference>
<dbReference type="SMART" id="SM00267">
    <property type="entry name" value="GGDEF"/>
    <property type="match status" value="1"/>
</dbReference>
<dbReference type="InterPro" id="IPR029787">
    <property type="entry name" value="Nucleotide_cyclase"/>
</dbReference>
<dbReference type="InterPro" id="IPR043128">
    <property type="entry name" value="Rev_trsase/Diguanyl_cyclase"/>
</dbReference>
<evidence type="ECO:0000313" key="4">
    <source>
        <dbReference type="Proteomes" id="UP000000851"/>
    </source>
</evidence>
<evidence type="ECO:0000259" key="2">
    <source>
        <dbReference type="PROSITE" id="PS50887"/>
    </source>
</evidence>
<dbReference type="PANTHER" id="PTHR45138">
    <property type="entry name" value="REGULATORY COMPONENTS OF SENSORY TRANSDUCTION SYSTEM"/>
    <property type="match status" value="1"/>
</dbReference>
<dbReference type="InParanoid" id="C7QER9"/>
<feature type="transmembrane region" description="Helical" evidence="1">
    <location>
        <begin position="7"/>
        <end position="25"/>
    </location>
</feature>
<dbReference type="NCBIfam" id="TIGR00254">
    <property type="entry name" value="GGDEF"/>
    <property type="match status" value="1"/>
</dbReference>
<keyword evidence="1" id="KW-0812">Transmembrane</keyword>
<reference evidence="3 4" key="1">
    <citation type="journal article" date="2009" name="Stand. Genomic Sci.">
        <title>Complete genome sequence of Catenulispora acidiphila type strain (ID 139908).</title>
        <authorList>
            <person name="Copeland A."/>
            <person name="Lapidus A."/>
            <person name="Glavina Del Rio T."/>
            <person name="Nolan M."/>
            <person name="Lucas S."/>
            <person name="Chen F."/>
            <person name="Tice H."/>
            <person name="Cheng J.F."/>
            <person name="Bruce D."/>
            <person name="Goodwin L."/>
            <person name="Pitluck S."/>
            <person name="Mikhailova N."/>
            <person name="Pati A."/>
            <person name="Ivanova N."/>
            <person name="Mavromatis K."/>
            <person name="Chen A."/>
            <person name="Palaniappan K."/>
            <person name="Chain P."/>
            <person name="Land M."/>
            <person name="Hauser L."/>
            <person name="Chang Y.J."/>
            <person name="Jeffries C.D."/>
            <person name="Chertkov O."/>
            <person name="Brettin T."/>
            <person name="Detter J.C."/>
            <person name="Han C."/>
            <person name="Ali Z."/>
            <person name="Tindall B.J."/>
            <person name="Goker M."/>
            <person name="Bristow J."/>
            <person name="Eisen J.A."/>
            <person name="Markowitz V."/>
            <person name="Hugenholtz P."/>
            <person name="Kyrpides N.C."/>
            <person name="Klenk H.P."/>
        </authorList>
    </citation>
    <scope>NUCLEOTIDE SEQUENCE [LARGE SCALE GENOMIC DNA]</scope>
    <source>
        <strain evidence="4">DSM 44928 / JCM 14897 / NBRC 102108 / NRRL B-24433 / ID139908</strain>
    </source>
</reference>
<organism evidence="3 4">
    <name type="scientific">Catenulispora acidiphila (strain DSM 44928 / JCM 14897 / NBRC 102108 / NRRL B-24433 / ID139908)</name>
    <dbReference type="NCBI Taxonomy" id="479433"/>
    <lineage>
        <taxon>Bacteria</taxon>
        <taxon>Bacillati</taxon>
        <taxon>Actinomycetota</taxon>
        <taxon>Actinomycetes</taxon>
        <taxon>Catenulisporales</taxon>
        <taxon>Catenulisporaceae</taxon>
        <taxon>Catenulispora</taxon>
    </lineage>
</organism>
<keyword evidence="1" id="KW-0472">Membrane</keyword>
<dbReference type="GO" id="GO:0005886">
    <property type="term" value="C:plasma membrane"/>
    <property type="evidence" value="ECO:0007669"/>
    <property type="project" value="TreeGrafter"/>
</dbReference>
<dbReference type="FunFam" id="3.30.70.270:FF:000001">
    <property type="entry name" value="Diguanylate cyclase domain protein"/>
    <property type="match status" value="1"/>
</dbReference>
<keyword evidence="4" id="KW-1185">Reference proteome</keyword>
<evidence type="ECO:0000313" key="3">
    <source>
        <dbReference type="EMBL" id="ACU72839.1"/>
    </source>
</evidence>
<dbReference type="GO" id="GO:1902201">
    <property type="term" value="P:negative regulation of bacterial-type flagellum-dependent cell motility"/>
    <property type="evidence" value="ECO:0007669"/>
    <property type="project" value="TreeGrafter"/>
</dbReference>
<evidence type="ECO:0000256" key="1">
    <source>
        <dbReference type="SAM" id="Phobius"/>
    </source>
</evidence>
<dbReference type="InterPro" id="IPR050469">
    <property type="entry name" value="Diguanylate_Cyclase"/>
</dbReference>
<dbReference type="EMBL" id="CP001700">
    <property type="protein sequence ID" value="ACU72839.1"/>
    <property type="molecule type" value="Genomic_DNA"/>
</dbReference>
<sequence length="349" mass="37141" precursor="true">MGRIGGGLLLAGSLLVAGVTLLSYMRDRDLPPPDSRPISLILCLPAVIVGVFLVLSRASVPGWLVNIAPGLAAVLICIPTVVDGRPGPLGPVLLTWTVVYSAYMLAIHVAWMTMGVVAASFAAAAFASRGVDGTDLWIAVTSAILVVFMLVIRLRSQSDRLSAQLIALARADPLTGLVNHRGFEEALGRAQVRHSRDGRPVSLLAIDIDRFKDVNDTWGHPAGDAVLQELAKLLAAYFRSGDVIARVGGEEFAVLISDCGVHEALRRAQGLLGRVREDSLTWDHRITVSIGVATVPDQVEDFDGLHRSADRALYRAKKAGRDGVVSANSGNLVTGSDEADAGRRNPLVR</sequence>
<dbReference type="CDD" id="cd01949">
    <property type="entry name" value="GGDEF"/>
    <property type="match status" value="1"/>
</dbReference>
<dbReference type="Proteomes" id="UP000000851">
    <property type="component" value="Chromosome"/>
</dbReference>
<dbReference type="HOGENOM" id="CLU_000445_11_14_11"/>
<name>C7QER9_CATAD</name>
<dbReference type="RefSeq" id="WP_015792568.1">
    <property type="nucleotide sequence ID" value="NC_013131.1"/>
</dbReference>
<dbReference type="SUPFAM" id="SSF55073">
    <property type="entry name" value="Nucleotide cyclase"/>
    <property type="match status" value="1"/>
</dbReference>
<dbReference type="STRING" id="479433.Caci_3958"/>
<feature type="transmembrane region" description="Helical" evidence="1">
    <location>
        <begin position="102"/>
        <end position="124"/>
    </location>
</feature>
<feature type="domain" description="GGDEF" evidence="2">
    <location>
        <begin position="199"/>
        <end position="329"/>
    </location>
</feature>
<dbReference type="PANTHER" id="PTHR45138:SF9">
    <property type="entry name" value="DIGUANYLATE CYCLASE DGCM-RELATED"/>
    <property type="match status" value="1"/>
</dbReference>
<feature type="transmembrane region" description="Helical" evidence="1">
    <location>
        <begin position="63"/>
        <end position="82"/>
    </location>
</feature>